<dbReference type="AlphaFoldDB" id="G2QQI4"/>
<dbReference type="HOGENOM" id="CLU_091076_0_0_1"/>
<dbReference type="OrthoDB" id="10261348at2759"/>
<feature type="region of interest" description="Disordered" evidence="1">
    <location>
        <begin position="20"/>
        <end position="137"/>
    </location>
</feature>
<evidence type="ECO:0000313" key="2">
    <source>
        <dbReference type="EMBL" id="AEO62394.1"/>
    </source>
</evidence>
<evidence type="ECO:0008006" key="4">
    <source>
        <dbReference type="Google" id="ProtNLM"/>
    </source>
</evidence>
<feature type="compositionally biased region" description="Basic and acidic residues" evidence="1">
    <location>
        <begin position="226"/>
        <end position="243"/>
    </location>
</feature>
<feature type="region of interest" description="Disordered" evidence="1">
    <location>
        <begin position="191"/>
        <end position="252"/>
    </location>
</feature>
<dbReference type="GeneID" id="11521683"/>
<organism evidence="2 3">
    <name type="scientific">Thermothielavioides terrestris (strain ATCC 38088 / NRRL 8126)</name>
    <name type="common">Thielavia terrestris</name>
    <dbReference type="NCBI Taxonomy" id="578455"/>
    <lineage>
        <taxon>Eukaryota</taxon>
        <taxon>Fungi</taxon>
        <taxon>Dikarya</taxon>
        <taxon>Ascomycota</taxon>
        <taxon>Pezizomycotina</taxon>
        <taxon>Sordariomycetes</taxon>
        <taxon>Sordariomycetidae</taxon>
        <taxon>Sordariales</taxon>
        <taxon>Chaetomiaceae</taxon>
        <taxon>Thermothielavioides</taxon>
        <taxon>Thermothielavioides terrestris</taxon>
    </lineage>
</organism>
<dbReference type="eggNOG" id="KOG3407">
    <property type="taxonomic scope" value="Eukaryota"/>
</dbReference>
<accession>G2QQI4</accession>
<dbReference type="RefSeq" id="XP_003648730.1">
    <property type="nucleotide sequence ID" value="XM_003648682.1"/>
</dbReference>
<evidence type="ECO:0000256" key="1">
    <source>
        <dbReference type="SAM" id="MobiDB-lite"/>
    </source>
</evidence>
<protein>
    <recommendedName>
        <fullName evidence="4">Cwf18 pre-mRNA splicing factor-like protein</fullName>
    </recommendedName>
</protein>
<dbReference type="InterPro" id="IPR013169">
    <property type="entry name" value="mRNA_splic_Cwf18-like"/>
</dbReference>
<dbReference type="STRING" id="578455.G2QQI4"/>
<feature type="compositionally biased region" description="Low complexity" evidence="1">
    <location>
        <begin position="57"/>
        <end position="72"/>
    </location>
</feature>
<keyword evidence="3" id="KW-1185">Reference proteome</keyword>
<name>G2QQI4_THETT</name>
<sequence>MSSHAALSAAADERKARLAQLKSLKRKQSAAVDEDSDARAPSSASVSRDDDHGSPPATATTAQTTTASSSTTSKDDAAALQHLSGRNYDPLTRGAKLGFDAPPTLNLKQPTLEQQAAQLEEAARAQESGGSGGGGALDAARGIDLLTLQPRRPNWDLKRELAARMEVLNVRTENAIARLVRERLAERKKEAEEARGAGAAAGEVMGAGGEGGDADGLLDGAAFVEGIRRREREEEEEARREREAEAEEFGTA</sequence>
<dbReference type="PANTHER" id="PTHR31551">
    <property type="entry name" value="PRE-MRNA-SPLICING FACTOR CWF18"/>
    <property type="match status" value="1"/>
</dbReference>
<reference evidence="2 3" key="1">
    <citation type="journal article" date="2011" name="Nat. Biotechnol.">
        <title>Comparative genomic analysis of the thermophilic biomass-degrading fungi Myceliophthora thermophila and Thielavia terrestris.</title>
        <authorList>
            <person name="Berka R.M."/>
            <person name="Grigoriev I.V."/>
            <person name="Otillar R."/>
            <person name="Salamov A."/>
            <person name="Grimwood J."/>
            <person name="Reid I."/>
            <person name="Ishmael N."/>
            <person name="John T."/>
            <person name="Darmond C."/>
            <person name="Moisan M.-C."/>
            <person name="Henrissat B."/>
            <person name="Coutinho P.M."/>
            <person name="Lombard V."/>
            <person name="Natvig D.O."/>
            <person name="Lindquist E."/>
            <person name="Schmutz J."/>
            <person name="Lucas S."/>
            <person name="Harris P."/>
            <person name="Powlowski J."/>
            <person name="Bellemare A."/>
            <person name="Taylor D."/>
            <person name="Butler G."/>
            <person name="de Vries R.P."/>
            <person name="Allijn I.E."/>
            <person name="van den Brink J."/>
            <person name="Ushinsky S."/>
            <person name="Storms R."/>
            <person name="Powell A.J."/>
            <person name="Paulsen I.T."/>
            <person name="Elbourne L.D.H."/>
            <person name="Baker S.E."/>
            <person name="Magnuson J."/>
            <person name="LaBoissiere S."/>
            <person name="Clutterbuck A.J."/>
            <person name="Martinez D."/>
            <person name="Wogulis M."/>
            <person name="de Leon A.L."/>
            <person name="Rey M.W."/>
            <person name="Tsang A."/>
        </authorList>
    </citation>
    <scope>NUCLEOTIDE SEQUENCE [LARGE SCALE GENOMIC DNA]</scope>
    <source>
        <strain evidence="3">ATCC 38088 / NRRL 8126</strain>
    </source>
</reference>
<feature type="compositionally biased region" description="Low complexity" evidence="1">
    <location>
        <begin position="112"/>
        <end position="128"/>
    </location>
</feature>
<dbReference type="EMBL" id="CP003009">
    <property type="protein sequence ID" value="AEO62394.1"/>
    <property type="molecule type" value="Genomic_DNA"/>
</dbReference>
<dbReference type="PANTHER" id="PTHR31551:SF1">
    <property type="entry name" value="COILED-COIL DOMAIN-CONTAINING PROTEIN 12"/>
    <property type="match status" value="1"/>
</dbReference>
<evidence type="ECO:0000313" key="3">
    <source>
        <dbReference type="Proteomes" id="UP000008181"/>
    </source>
</evidence>
<dbReference type="GO" id="GO:0071014">
    <property type="term" value="C:post-mRNA release spliceosomal complex"/>
    <property type="evidence" value="ECO:0007669"/>
    <property type="project" value="TreeGrafter"/>
</dbReference>
<gene>
    <name evidence="2" type="ORF">THITE_2106505</name>
</gene>
<dbReference type="KEGG" id="ttt:THITE_2106505"/>
<dbReference type="Proteomes" id="UP000008181">
    <property type="component" value="Chromosome 1"/>
</dbReference>
<dbReference type="Pfam" id="PF08315">
    <property type="entry name" value="cwf18"/>
    <property type="match status" value="1"/>
</dbReference>
<proteinExistence type="predicted"/>
<dbReference type="GO" id="GO:0005684">
    <property type="term" value="C:U2-type spliceosomal complex"/>
    <property type="evidence" value="ECO:0007669"/>
    <property type="project" value="TreeGrafter"/>
</dbReference>